<keyword evidence="3" id="KW-1185">Reference proteome</keyword>
<protein>
    <submittedName>
        <fullName evidence="4">Uncharacterized abhydrolase domain-containing protein DDB_G0269086-like</fullName>
    </submittedName>
</protein>
<evidence type="ECO:0000313" key="4">
    <source>
        <dbReference type="RefSeq" id="XP_052747129.1"/>
    </source>
</evidence>
<evidence type="ECO:0000256" key="2">
    <source>
        <dbReference type="SAM" id="MobiDB-lite"/>
    </source>
</evidence>
<dbReference type="GeneID" id="112044072"/>
<proteinExistence type="predicted"/>
<feature type="compositionally biased region" description="Basic and acidic residues" evidence="2">
    <location>
        <begin position="45"/>
        <end position="60"/>
    </location>
</feature>
<feature type="region of interest" description="Disordered" evidence="2">
    <location>
        <begin position="45"/>
        <end position="68"/>
    </location>
</feature>
<evidence type="ECO:0000256" key="1">
    <source>
        <dbReference type="SAM" id="Coils"/>
    </source>
</evidence>
<organism evidence="3 4">
    <name type="scientific">Bicyclus anynana</name>
    <name type="common">Squinting bush brown butterfly</name>
    <dbReference type="NCBI Taxonomy" id="110368"/>
    <lineage>
        <taxon>Eukaryota</taxon>
        <taxon>Metazoa</taxon>
        <taxon>Ecdysozoa</taxon>
        <taxon>Arthropoda</taxon>
        <taxon>Hexapoda</taxon>
        <taxon>Insecta</taxon>
        <taxon>Pterygota</taxon>
        <taxon>Neoptera</taxon>
        <taxon>Endopterygota</taxon>
        <taxon>Lepidoptera</taxon>
        <taxon>Glossata</taxon>
        <taxon>Ditrysia</taxon>
        <taxon>Papilionoidea</taxon>
        <taxon>Nymphalidae</taxon>
        <taxon>Satyrinae</taxon>
        <taxon>Satyrini</taxon>
        <taxon>Mycalesina</taxon>
        <taxon>Bicyclus</taxon>
    </lineage>
</organism>
<reference evidence="4" key="1">
    <citation type="submission" date="2025-08" db="UniProtKB">
        <authorList>
            <consortium name="RefSeq"/>
        </authorList>
    </citation>
    <scope>IDENTIFICATION</scope>
</reference>
<sequence length="304" mass="33482">MENNKDFDCFEHQFVELIGEFQSLSISECKLREALRVEAARAEAAEASRDASERATEDARASTQAATAGTAQGVKTLAAVQDELTTVKMQLDFADRQCKLYEEKYSEMVNKAASLERELEALRPLQAANSAYQRQYAELKERIRIATEEARSEASRLENELRRVESSASAGSKLRERARLAAAAHARERRLASAELQHTAKELNTALAEIARQKVVISELDCRLAKSHEDINKKFADSEFETLIEVKAALESERAGTDRLAKALAAALADNATLASSAEAVDKTQLSLSLEKSSICPIDSFLAE</sequence>
<evidence type="ECO:0000313" key="3">
    <source>
        <dbReference type="Proteomes" id="UP001652582"/>
    </source>
</evidence>
<name>A0ABM3M7T2_BICAN</name>
<accession>A0ABM3M7T2</accession>
<keyword evidence="1" id="KW-0175">Coiled coil</keyword>
<gene>
    <name evidence="4" type="primary">LOC112044072</name>
</gene>
<dbReference type="RefSeq" id="XP_052747129.1">
    <property type="nucleotide sequence ID" value="XM_052891169.1"/>
</dbReference>
<dbReference type="Proteomes" id="UP001652582">
    <property type="component" value="Chromosome 3"/>
</dbReference>
<feature type="coiled-coil region" evidence="1">
    <location>
        <begin position="91"/>
        <end position="167"/>
    </location>
</feature>